<keyword evidence="2" id="KW-0758">Storage protein</keyword>
<dbReference type="SUPFAM" id="SSF56968">
    <property type="entry name" value="Lipovitellin-phosvitin complex, beta-sheet shell regions"/>
    <property type="match status" value="2"/>
</dbReference>
<dbReference type="GO" id="GO:0005319">
    <property type="term" value="F:lipid transporter activity"/>
    <property type="evidence" value="ECO:0007669"/>
    <property type="project" value="InterPro"/>
</dbReference>
<feature type="region of interest" description="Disordered" evidence="6">
    <location>
        <begin position="376"/>
        <end position="395"/>
    </location>
</feature>
<keyword evidence="3" id="KW-1015">Disulfide bond</keyword>
<evidence type="ECO:0000259" key="8">
    <source>
        <dbReference type="PROSITE" id="PS51211"/>
    </source>
</evidence>
<keyword evidence="4" id="KW-0325">Glycoprotein</keyword>
<dbReference type="GO" id="GO:0045735">
    <property type="term" value="F:nutrient reservoir activity"/>
    <property type="evidence" value="ECO:0007669"/>
    <property type="project" value="UniProtKB-KW"/>
</dbReference>
<dbReference type="InterPro" id="IPR015255">
    <property type="entry name" value="Vitellinogen_open_b-sht"/>
</dbReference>
<comment type="caution">
    <text evidence="5">Lacks conserved residue(s) required for the propagation of feature annotation.</text>
</comment>
<dbReference type="PROSITE" id="PS51233">
    <property type="entry name" value="VWFD"/>
    <property type="match status" value="1"/>
</dbReference>
<dbReference type="Pfam" id="PF00094">
    <property type="entry name" value="VWD"/>
    <property type="match status" value="1"/>
</dbReference>
<feature type="chain" id="PRO_5014110615" evidence="7">
    <location>
        <begin position="21"/>
        <end position="1801"/>
    </location>
</feature>
<dbReference type="Pfam" id="PF01347">
    <property type="entry name" value="Vitellogenin_N"/>
    <property type="match status" value="1"/>
</dbReference>
<evidence type="ECO:0000256" key="6">
    <source>
        <dbReference type="SAM" id="MobiDB-lite"/>
    </source>
</evidence>
<feature type="compositionally biased region" description="Basic and acidic residues" evidence="6">
    <location>
        <begin position="362"/>
        <end position="371"/>
    </location>
</feature>
<dbReference type="PANTHER" id="PTHR23345:SF15">
    <property type="entry name" value="VITELLOGENIN 1-RELATED"/>
    <property type="match status" value="1"/>
</dbReference>
<dbReference type="Gene3D" id="1.25.10.20">
    <property type="entry name" value="Vitellinogen, superhelical"/>
    <property type="match status" value="1"/>
</dbReference>
<protein>
    <submittedName>
        <fullName evidence="10">Vitellogenin</fullName>
    </submittedName>
</protein>
<evidence type="ECO:0000256" key="4">
    <source>
        <dbReference type="ARBA" id="ARBA00023180"/>
    </source>
</evidence>
<feature type="domain" description="VWFD" evidence="9">
    <location>
        <begin position="1467"/>
        <end position="1666"/>
    </location>
</feature>
<dbReference type="Pfam" id="PF09172">
    <property type="entry name" value="Vit_open_b-sht"/>
    <property type="match status" value="1"/>
</dbReference>
<dbReference type="PROSITE" id="PS51211">
    <property type="entry name" value="VITELLOGENIN"/>
    <property type="match status" value="1"/>
</dbReference>
<dbReference type="SMART" id="SM00638">
    <property type="entry name" value="LPD_N"/>
    <property type="match status" value="1"/>
</dbReference>
<keyword evidence="1 7" id="KW-0732">Signal</keyword>
<dbReference type="SUPFAM" id="SSF48431">
    <property type="entry name" value="Lipovitellin-phosvitin complex, superhelical domain"/>
    <property type="match status" value="1"/>
</dbReference>
<dbReference type="InterPro" id="IPR050733">
    <property type="entry name" value="Vitellogenin/Apolipophorin"/>
</dbReference>
<organism evidence="10">
    <name type="scientific">Polyrhachis vicina</name>
    <name type="common">edible Chinese black ant</name>
    <dbReference type="NCBI Taxonomy" id="455035"/>
    <lineage>
        <taxon>Eukaryota</taxon>
        <taxon>Metazoa</taxon>
        <taxon>Ecdysozoa</taxon>
        <taxon>Arthropoda</taxon>
        <taxon>Hexapoda</taxon>
        <taxon>Insecta</taxon>
        <taxon>Pterygota</taxon>
        <taxon>Neoptera</taxon>
        <taxon>Endopterygota</taxon>
        <taxon>Hymenoptera</taxon>
        <taxon>Apocrita</taxon>
        <taxon>Aculeata</taxon>
        <taxon>Formicoidea</taxon>
        <taxon>Formicidae</taxon>
        <taxon>Formicinae</taxon>
        <taxon>Polyrhachis</taxon>
    </lineage>
</organism>
<proteinExistence type="evidence at transcript level"/>
<evidence type="ECO:0000259" key="9">
    <source>
        <dbReference type="PROSITE" id="PS51233"/>
    </source>
</evidence>
<evidence type="ECO:0000256" key="1">
    <source>
        <dbReference type="ARBA" id="ARBA00022729"/>
    </source>
</evidence>
<dbReference type="Gene3D" id="2.30.230.10">
    <property type="entry name" value="Lipovitellin, beta-sheet shell regions, chain A"/>
    <property type="match status" value="1"/>
</dbReference>
<reference evidence="10" key="1">
    <citation type="submission" date="2017-07" db="EMBL/GenBank/DDBJ databases">
        <title>Molecular Cloning and Expression of an Vitellogenin Gene in the Ant Polyrhachis vicina (Hymenoptera:Formicidae).</title>
        <authorList>
            <person name="Zhang J."/>
            <person name="Xi G."/>
        </authorList>
    </citation>
    <scope>NUCLEOTIDE SEQUENCE</scope>
</reference>
<evidence type="ECO:0000256" key="3">
    <source>
        <dbReference type="ARBA" id="ARBA00023157"/>
    </source>
</evidence>
<dbReference type="SMART" id="SM00216">
    <property type="entry name" value="VWD"/>
    <property type="match status" value="1"/>
</dbReference>
<dbReference type="SMART" id="SM01169">
    <property type="entry name" value="DUF1943"/>
    <property type="match status" value="1"/>
</dbReference>
<evidence type="ECO:0000256" key="7">
    <source>
        <dbReference type="SAM" id="SignalP"/>
    </source>
</evidence>
<dbReference type="EMBL" id="MF496274">
    <property type="protein sequence ID" value="AUG84084.1"/>
    <property type="molecule type" value="mRNA"/>
</dbReference>
<feature type="region of interest" description="Disordered" evidence="6">
    <location>
        <begin position="348"/>
        <end position="371"/>
    </location>
</feature>
<evidence type="ECO:0000256" key="2">
    <source>
        <dbReference type="ARBA" id="ARBA00022761"/>
    </source>
</evidence>
<accession>A0A2H5BER7</accession>
<sequence>MWSHHSLFLIVAVGVAVSYCDQHENHEYAWSGNQEYKYLVQSTTVTSVDDPHYKATGITLKGVLVVQTETPYMMYGTLRNFKYAHTKTPYENSQELDEQYYDVPLSGKSFQFTVKDGVIRDLTVHREIPVWEVNIMKSVLSQLQVDTGGKRIIPSRYNQVSEDYYQPYAAYKVMEDSIGGNCEVFYDIAPLSGDIIKNSPELVPMPRLDDGNFIEIRKTKDFTNCNEQHNYYHNQTNSRSNWPYLTRDRKSVSQLSTTYMVISGNLKSFTTQSSVTKSNIFIKSTDKKDSVIGNVFSLVNLTLVEKTSVAKPLEGKLDVTIPIGSLVYAYKNPFSEYSKVGPHLIRPDFHEDRSSSESSSEETVKPGETMFRKNQRDFFDGSSSSSSSSEETTGFDHSSLGLREIIYNPYCPFFIGISGRNKSRDLGVEESAANLIIQIAKGLQNPSVQEPDETIEIFTIVQNLLHTMTTDQLTLVEQYALKLASDSAQRSLLTDTVKSVIYQTITQIGTGPALVKFTEWVKNRAISNVEASNLVARIPKIVCTPSTEYFKQFYEMISTPELLDIDIFNVSAPIAFAKLIRNVQLDKRNYPVKYRLPNDDFAKYISYLAKQLKEAVYKEDNTKIRTYIAAVATTSHPQILSVFEPYLEGKQNITKLQQTHMIDGLFYLFRTYPALTRAILSKIYSNVRRDDETRIAAFYALIKTNPPLLTFLRLAQFTNYDTSTKVNSAVVSTIHSLTKLKRVPNVAFKARLARKLLKKNIFGSPTSFGYFVDSDKENAFLQNLYLETIKSGEYEHVQAGLYAVNDYLKLSHFRFGYAVSNIKEMRDFFISYYNLLVPNKQRMPKRTIAEEIASALDIKSYPHVPLEGYAFLDSKYDLLIYSFDEDSIKRDVKKFIDTGKTERFTWDTIYNHDEVLGFPTESGLPFIHTVQTPIIQKFIPKDLELAFNNFEIKCSADLLFASKVQNRWGFTVPFELQQYHAGVDRDFHVHLPVTFKIKQQSDGINLQMKMNPTLSQMDQRAYKLLHFSTVPFVVRQDVLNFEPLSRNKKIMEEVTMHNNFRMGVFNTMIETSKDIMRTPNLRNILNFFMSSNQGDNDFKKIDIYLDSDAAKEGINLNVTHVQSNTENPAGEQDVQTFTVTDGRPNSEARRKQFLTEVSKGLQYSHNHVLDIDLEYPTSQGPERQVITFGVGHSNAEEKYRTLFYGNTQPAKSERIDHEVFSTGIAGMSQRTPLDFQRMVDQKQQSNFEFILQYGKSYVNGEKLYIKGNLTQSSDLKNTIRNNPVIKECLRNMQESPACQKAMQFVQRKDRINFLIKNTKTTTQTIEIESVVSMIFDLINSIFDKVGKEVTPKWDKNMLEVEFKMLEDYDEAGVFVPSFDRDISSLLYGYLDRQSQTTWEWGLQFLLDILKKLDLELSSQLPESYHMPATITSMESPEYMKPHMESLMKFLSIKKQISFLLNSPPLSPSCNVGKDRVITFDGKAYPVQAGENWQVFLISNMDLPSDTTVLPRTTTVLSKDLAILVKIKDGSKQVLCFLGTKNVQLQKTNDDIEVLIDGTRVKQYKQDKQDIDKTSYQYVKDNEIYLEIYELPDKSVVMKSCKYGVNVVYNGETIEIQVAKDYRDNIRGLCGNYDSQPENDFITPRNCIAQRFEDFCAMYTLSGNTQEGFTAINKDKQYPCVQQLHYQGDVISDIDAGRPPTNWNLYSNKALQKEGESKNPFIYRTKIEERDSEICFSTRPIPACEYNTPTKTKFKTYEFFCKPRSQAEQLKRRVEQGANPDFSQKPVSHKKTYEVPLSCLTL</sequence>
<name>A0A2H5BER7_9HYME</name>
<dbReference type="InterPro" id="IPR015819">
    <property type="entry name" value="Lipid_transp_b-sht_shell"/>
</dbReference>
<evidence type="ECO:0000256" key="5">
    <source>
        <dbReference type="PROSITE-ProRule" id="PRU00557"/>
    </source>
</evidence>
<dbReference type="InterPro" id="IPR015816">
    <property type="entry name" value="Vitellinogen_b-sht_N"/>
</dbReference>
<dbReference type="PANTHER" id="PTHR23345">
    <property type="entry name" value="VITELLOGENIN-RELATED"/>
    <property type="match status" value="1"/>
</dbReference>
<dbReference type="InterPro" id="IPR001747">
    <property type="entry name" value="Vitellogenin_N"/>
</dbReference>
<dbReference type="InterPro" id="IPR011030">
    <property type="entry name" value="Lipovitellin_superhlx_dom"/>
</dbReference>
<dbReference type="InterPro" id="IPR001846">
    <property type="entry name" value="VWF_type-D"/>
</dbReference>
<evidence type="ECO:0000313" key="10">
    <source>
        <dbReference type="EMBL" id="AUG84084.1"/>
    </source>
</evidence>
<feature type="signal peptide" evidence="7">
    <location>
        <begin position="1"/>
        <end position="20"/>
    </location>
</feature>
<feature type="domain" description="Vitellogenin" evidence="8">
    <location>
        <begin position="30"/>
        <end position="812"/>
    </location>
</feature>